<name>A0A1M4E0G8_9ACTN</name>
<dbReference type="RefSeq" id="WP_225271587.1">
    <property type="nucleotide sequence ID" value="NZ_CP084058.1"/>
</dbReference>
<accession>A0A1M4E0G8</accession>
<gene>
    <name evidence="1" type="ORF">BN4615_P1823</name>
</gene>
<dbReference type="InterPro" id="IPR036689">
    <property type="entry name" value="ESAT-6-like_sf"/>
</dbReference>
<evidence type="ECO:0000313" key="1">
    <source>
        <dbReference type="EMBL" id="SBO92309.1"/>
    </source>
</evidence>
<dbReference type="AlphaFoldDB" id="A0A1M4E0G8"/>
<organism evidence="1">
    <name type="scientific">Nonomuraea gerenzanensis</name>
    <dbReference type="NCBI Taxonomy" id="93944"/>
    <lineage>
        <taxon>Bacteria</taxon>
        <taxon>Bacillati</taxon>
        <taxon>Actinomycetota</taxon>
        <taxon>Actinomycetes</taxon>
        <taxon>Streptosporangiales</taxon>
        <taxon>Streptosporangiaceae</taxon>
        <taxon>Nonomuraea</taxon>
    </lineage>
</organism>
<reference evidence="1" key="1">
    <citation type="submission" date="2016-04" db="EMBL/GenBank/DDBJ databases">
        <authorList>
            <person name="Evans L.H."/>
            <person name="Alamgir A."/>
            <person name="Owens N."/>
            <person name="Weber N.D."/>
            <person name="Virtaneva K."/>
            <person name="Barbian K."/>
            <person name="Babar A."/>
            <person name="Rosenke K."/>
        </authorList>
    </citation>
    <scope>NUCLEOTIDE SEQUENCE</scope>
    <source>
        <strain evidence="1">Nono1</strain>
    </source>
</reference>
<dbReference type="InterPro" id="IPR010310">
    <property type="entry name" value="T7SS_ESAT-6-like"/>
</dbReference>
<dbReference type="Gene3D" id="1.10.287.1060">
    <property type="entry name" value="ESAT-6-like"/>
    <property type="match status" value="1"/>
</dbReference>
<protein>
    <recommendedName>
        <fullName evidence="2">ESAT-6-like protein</fullName>
    </recommendedName>
</protein>
<proteinExistence type="predicted"/>
<sequence length="104" mass="11907">MPELDFTKVNFKNMDLAAKDYEDIVKAFDQALDDLVAKLLQQLQENWDGDVEGAKAEFLRYKDKWDKAAATMSTNLVELRGVVQIANQNYQAAEARNKAMWYDG</sequence>
<dbReference type="Pfam" id="PF06013">
    <property type="entry name" value="WXG100"/>
    <property type="match status" value="1"/>
</dbReference>
<dbReference type="SUPFAM" id="SSF140453">
    <property type="entry name" value="EsxAB dimer-like"/>
    <property type="match status" value="1"/>
</dbReference>
<dbReference type="EMBL" id="LT559118">
    <property type="protein sequence ID" value="SBO92309.1"/>
    <property type="molecule type" value="Genomic_DNA"/>
</dbReference>
<evidence type="ECO:0008006" key="2">
    <source>
        <dbReference type="Google" id="ProtNLM"/>
    </source>
</evidence>